<dbReference type="EMBL" id="HG994372">
    <property type="protein sequence ID" value="CAF2111910.1"/>
    <property type="molecule type" value="Genomic_DNA"/>
</dbReference>
<accession>A0A816UQW0</accession>
<protein>
    <submittedName>
        <fullName evidence="1">(rape) hypothetical protein</fullName>
    </submittedName>
</protein>
<evidence type="ECO:0000313" key="1">
    <source>
        <dbReference type="EMBL" id="CAF2111910.1"/>
    </source>
</evidence>
<sequence>MEETFITDPPPRRLASRIRTQTCFDTSQGPVRFVLKTLSHSSSDRSRLDLTLPLMPALLIKTSMFPKMSQACLTAFWMVDESEETSSSRGAACLVFVGENKALISEQRDWRRSRRRAAAMILQPDLARSRQISLPMPEEAPVRRTTLSLSSHHGSSCFITCFLDQ</sequence>
<dbReference type="AlphaFoldDB" id="A0A816UQW0"/>
<reference evidence="1" key="1">
    <citation type="submission" date="2021-01" db="EMBL/GenBank/DDBJ databases">
        <authorList>
            <consortium name="Genoscope - CEA"/>
            <person name="William W."/>
        </authorList>
    </citation>
    <scope>NUCLEOTIDE SEQUENCE</scope>
</reference>
<name>A0A816UQW0_BRANA</name>
<gene>
    <name evidence="1" type="ORF">DARMORV10_C08P30480.1</name>
</gene>
<dbReference type="Proteomes" id="UP001295469">
    <property type="component" value="Chromosome C08"/>
</dbReference>
<proteinExistence type="predicted"/>
<organism evidence="1">
    <name type="scientific">Brassica napus</name>
    <name type="common">Rape</name>
    <dbReference type="NCBI Taxonomy" id="3708"/>
    <lineage>
        <taxon>Eukaryota</taxon>
        <taxon>Viridiplantae</taxon>
        <taxon>Streptophyta</taxon>
        <taxon>Embryophyta</taxon>
        <taxon>Tracheophyta</taxon>
        <taxon>Spermatophyta</taxon>
        <taxon>Magnoliopsida</taxon>
        <taxon>eudicotyledons</taxon>
        <taxon>Gunneridae</taxon>
        <taxon>Pentapetalae</taxon>
        <taxon>rosids</taxon>
        <taxon>malvids</taxon>
        <taxon>Brassicales</taxon>
        <taxon>Brassicaceae</taxon>
        <taxon>Brassiceae</taxon>
        <taxon>Brassica</taxon>
    </lineage>
</organism>